<reference evidence="7" key="3">
    <citation type="submission" date="2015-04" db="UniProtKB">
        <authorList>
            <consortium name="EnsemblPlants"/>
        </authorList>
    </citation>
    <scope>IDENTIFICATION</scope>
    <source>
        <strain evidence="7">cv. Jemalong A17</strain>
    </source>
</reference>
<dbReference type="STRING" id="3880.G7ILX0"/>
<dbReference type="EnsemblPlants" id="AES64097">
    <property type="protein sequence ID" value="AES64097"/>
    <property type="gene ID" value="MTR_2g018380"/>
</dbReference>
<dbReference type="Proteomes" id="UP000002051">
    <property type="component" value="Chromosome 2"/>
</dbReference>
<dbReference type="PANTHER" id="PTHR32077">
    <property type="entry name" value="FASCICLIN-LIKE ARABINOGALACTAN PROTEIN"/>
    <property type="match status" value="1"/>
</dbReference>
<evidence type="ECO:0000256" key="3">
    <source>
        <dbReference type="ARBA" id="ARBA00022622"/>
    </source>
</evidence>
<keyword evidence="4" id="KW-0732">Signal</keyword>
<sequence length="200" mass="23160">MSLEYNAESYREYVLSPLSTIITTTSGFTTAFSSQSSTSHDFHMINFTWTGTFADAYVSKRYKSLSDDNKYFVLECHILREYFSPAVFPQIVNVWHLQVMVAVKIMGQDKYMINITAMVNGSVAISNNIVRALVTWTLYDRSLVVVYAFSKVLMPKELSHISNHAPITSDVTAPVTYLLILCREIWKSYRRRRQRQRRRS</sequence>
<dbReference type="HOGENOM" id="CLU_1368012_0_0_1"/>
<evidence type="ECO:0000313" key="8">
    <source>
        <dbReference type="Proteomes" id="UP000002051"/>
    </source>
</evidence>
<dbReference type="GO" id="GO:0005886">
    <property type="term" value="C:plasma membrane"/>
    <property type="evidence" value="ECO:0000318"/>
    <property type="project" value="GO_Central"/>
</dbReference>
<reference evidence="6 8" key="1">
    <citation type="journal article" date="2011" name="Nature">
        <title>The Medicago genome provides insight into the evolution of rhizobial symbioses.</title>
        <authorList>
            <person name="Young N.D."/>
            <person name="Debelle F."/>
            <person name="Oldroyd G.E."/>
            <person name="Geurts R."/>
            <person name="Cannon S.B."/>
            <person name="Udvardi M.K."/>
            <person name="Benedito V.A."/>
            <person name="Mayer K.F."/>
            <person name="Gouzy J."/>
            <person name="Schoof H."/>
            <person name="Van de Peer Y."/>
            <person name="Proost S."/>
            <person name="Cook D.R."/>
            <person name="Meyers B.C."/>
            <person name="Spannagl M."/>
            <person name="Cheung F."/>
            <person name="De Mita S."/>
            <person name="Krishnakumar V."/>
            <person name="Gundlach H."/>
            <person name="Zhou S."/>
            <person name="Mudge J."/>
            <person name="Bharti A.K."/>
            <person name="Murray J.D."/>
            <person name="Naoumkina M.A."/>
            <person name="Rosen B."/>
            <person name="Silverstein K.A."/>
            <person name="Tang H."/>
            <person name="Rombauts S."/>
            <person name="Zhao P.X."/>
            <person name="Zhou P."/>
            <person name="Barbe V."/>
            <person name="Bardou P."/>
            <person name="Bechner M."/>
            <person name="Bellec A."/>
            <person name="Berger A."/>
            <person name="Berges H."/>
            <person name="Bidwell S."/>
            <person name="Bisseling T."/>
            <person name="Choisne N."/>
            <person name="Couloux A."/>
            <person name="Denny R."/>
            <person name="Deshpande S."/>
            <person name="Dai X."/>
            <person name="Doyle J.J."/>
            <person name="Dudez A.M."/>
            <person name="Farmer A.D."/>
            <person name="Fouteau S."/>
            <person name="Franken C."/>
            <person name="Gibelin C."/>
            <person name="Gish J."/>
            <person name="Goldstein S."/>
            <person name="Gonzalez A.J."/>
            <person name="Green P.J."/>
            <person name="Hallab A."/>
            <person name="Hartog M."/>
            <person name="Hua A."/>
            <person name="Humphray S.J."/>
            <person name="Jeong D.H."/>
            <person name="Jing Y."/>
            <person name="Jocker A."/>
            <person name="Kenton S.M."/>
            <person name="Kim D.J."/>
            <person name="Klee K."/>
            <person name="Lai H."/>
            <person name="Lang C."/>
            <person name="Lin S."/>
            <person name="Macmil S.L."/>
            <person name="Magdelenat G."/>
            <person name="Matthews L."/>
            <person name="McCorrison J."/>
            <person name="Monaghan E.L."/>
            <person name="Mun J.H."/>
            <person name="Najar F.Z."/>
            <person name="Nicholson C."/>
            <person name="Noirot C."/>
            <person name="O'Bleness M."/>
            <person name="Paule C.R."/>
            <person name="Poulain J."/>
            <person name="Prion F."/>
            <person name="Qin B."/>
            <person name="Qu C."/>
            <person name="Retzel E.F."/>
            <person name="Riddle C."/>
            <person name="Sallet E."/>
            <person name="Samain S."/>
            <person name="Samson N."/>
            <person name="Sanders I."/>
            <person name="Saurat O."/>
            <person name="Scarpelli C."/>
            <person name="Schiex T."/>
            <person name="Segurens B."/>
            <person name="Severin A.J."/>
            <person name="Sherrier D.J."/>
            <person name="Shi R."/>
            <person name="Sims S."/>
            <person name="Singer S.R."/>
            <person name="Sinharoy S."/>
            <person name="Sterck L."/>
            <person name="Viollet A."/>
            <person name="Wang B.B."/>
            <person name="Wang K."/>
            <person name="Wang M."/>
            <person name="Wang X."/>
            <person name="Warfsmann J."/>
            <person name="Weissenbach J."/>
            <person name="White D.D."/>
            <person name="White J.D."/>
            <person name="Wiley G.B."/>
            <person name="Wincker P."/>
            <person name="Xing Y."/>
            <person name="Yang L."/>
            <person name="Yao Z."/>
            <person name="Ying F."/>
            <person name="Zhai J."/>
            <person name="Zhou L."/>
            <person name="Zuber A."/>
            <person name="Denarie J."/>
            <person name="Dixon R.A."/>
            <person name="May G.D."/>
            <person name="Schwartz D.C."/>
            <person name="Rogers J."/>
            <person name="Quetier F."/>
            <person name="Town C.D."/>
            <person name="Roe B.A."/>
        </authorList>
    </citation>
    <scope>NUCLEOTIDE SEQUENCE [LARGE SCALE GENOMIC DNA]</scope>
    <source>
        <strain evidence="6">A17</strain>
        <strain evidence="7 8">cv. Jemalong A17</strain>
    </source>
</reference>
<dbReference type="AlphaFoldDB" id="G7ILX0"/>
<evidence type="ECO:0000256" key="2">
    <source>
        <dbReference type="ARBA" id="ARBA00022475"/>
    </source>
</evidence>
<comment type="subcellular location">
    <subcellularLocation>
        <location evidence="1">Cell membrane</location>
        <topology evidence="1">Lipid-anchor</topology>
        <topology evidence="1">GPI-anchor</topology>
    </subcellularLocation>
</comment>
<protein>
    <submittedName>
        <fullName evidence="6 7">Uncharacterized protein</fullName>
    </submittedName>
</protein>
<evidence type="ECO:0000256" key="4">
    <source>
        <dbReference type="ARBA" id="ARBA00022729"/>
    </source>
</evidence>
<dbReference type="GO" id="GO:0048367">
    <property type="term" value="P:shoot system development"/>
    <property type="evidence" value="ECO:0000318"/>
    <property type="project" value="GO_Central"/>
</dbReference>
<dbReference type="GO" id="GO:0048364">
    <property type="term" value="P:root development"/>
    <property type="evidence" value="ECO:0000318"/>
    <property type="project" value="GO_Central"/>
</dbReference>
<organism evidence="6 8">
    <name type="scientific">Medicago truncatula</name>
    <name type="common">Barrel medic</name>
    <name type="synonym">Medicago tribuloides</name>
    <dbReference type="NCBI Taxonomy" id="3880"/>
    <lineage>
        <taxon>Eukaryota</taxon>
        <taxon>Viridiplantae</taxon>
        <taxon>Streptophyta</taxon>
        <taxon>Embryophyta</taxon>
        <taxon>Tracheophyta</taxon>
        <taxon>Spermatophyta</taxon>
        <taxon>Magnoliopsida</taxon>
        <taxon>eudicotyledons</taxon>
        <taxon>Gunneridae</taxon>
        <taxon>Pentapetalae</taxon>
        <taxon>rosids</taxon>
        <taxon>fabids</taxon>
        <taxon>Fabales</taxon>
        <taxon>Fabaceae</taxon>
        <taxon>Papilionoideae</taxon>
        <taxon>50 kb inversion clade</taxon>
        <taxon>NPAAA clade</taxon>
        <taxon>Hologalegina</taxon>
        <taxon>IRL clade</taxon>
        <taxon>Trifolieae</taxon>
        <taxon>Medicago</taxon>
    </lineage>
</organism>
<evidence type="ECO:0000313" key="6">
    <source>
        <dbReference type="EMBL" id="AES64097.1"/>
    </source>
</evidence>
<keyword evidence="8" id="KW-1185">Reference proteome</keyword>
<proteinExistence type="predicted"/>
<dbReference type="PANTHER" id="PTHR32077:SF86">
    <property type="entry name" value="FAS1 DOMAIN-CONTAINING PROTEIN SELMODRAFT_448915"/>
    <property type="match status" value="1"/>
</dbReference>
<dbReference type="GO" id="GO:0098552">
    <property type="term" value="C:side of membrane"/>
    <property type="evidence" value="ECO:0007669"/>
    <property type="project" value="UniProtKB-KW"/>
</dbReference>
<evidence type="ECO:0000256" key="1">
    <source>
        <dbReference type="ARBA" id="ARBA00004609"/>
    </source>
</evidence>
<evidence type="ECO:0000256" key="5">
    <source>
        <dbReference type="ARBA" id="ARBA00023136"/>
    </source>
</evidence>
<dbReference type="PaxDb" id="3880-AES64097"/>
<evidence type="ECO:0000313" key="7">
    <source>
        <dbReference type="EnsemblPlants" id="AES64097"/>
    </source>
</evidence>
<keyword evidence="3" id="KW-0325">Glycoprotein</keyword>
<keyword evidence="3" id="KW-0449">Lipoprotein</keyword>
<name>G7ILX0_MEDTR</name>
<keyword evidence="5" id="KW-0472">Membrane</keyword>
<gene>
    <name evidence="6" type="ordered locus">MTR_2g018380</name>
</gene>
<reference evidence="6 8" key="2">
    <citation type="journal article" date="2014" name="BMC Genomics">
        <title>An improved genome release (version Mt4.0) for the model legume Medicago truncatula.</title>
        <authorList>
            <person name="Tang H."/>
            <person name="Krishnakumar V."/>
            <person name="Bidwell S."/>
            <person name="Rosen B."/>
            <person name="Chan A."/>
            <person name="Zhou S."/>
            <person name="Gentzbittel L."/>
            <person name="Childs K.L."/>
            <person name="Yandell M."/>
            <person name="Gundlach H."/>
            <person name="Mayer K.F."/>
            <person name="Schwartz D.C."/>
            <person name="Town C.D."/>
        </authorList>
    </citation>
    <scope>GENOME REANNOTATION</scope>
    <source>
        <strain evidence="7 8">cv. Jemalong A17</strain>
    </source>
</reference>
<keyword evidence="2" id="KW-1003">Cell membrane</keyword>
<accession>G7ILX0</accession>
<keyword evidence="3" id="KW-0336">GPI-anchor</keyword>
<dbReference type="EMBL" id="CM001218">
    <property type="protein sequence ID" value="AES64097.1"/>
    <property type="molecule type" value="Genomic_DNA"/>
</dbReference>
<dbReference type="InterPro" id="IPR045003">
    <property type="entry name" value="FLA_A"/>
</dbReference>